<dbReference type="EnsemblMetazoa" id="AALB003230-RA">
    <property type="protein sequence ID" value="AALB003230-PA"/>
    <property type="gene ID" value="AALB003230"/>
</dbReference>
<dbReference type="KEGG" id="aali:118464009"/>
<dbReference type="InterPro" id="IPR011992">
    <property type="entry name" value="EF-hand-dom_pair"/>
</dbReference>
<name>A0A182F9Q5_ANOAL</name>
<evidence type="ECO:0000313" key="1">
    <source>
        <dbReference type="EnsemblMetazoa" id="AALB003230-PA"/>
    </source>
</evidence>
<dbReference type="Proteomes" id="UP000069272">
    <property type="component" value="Chromosome 3L"/>
</dbReference>
<accession>A0A182F9Q5</accession>
<proteinExistence type="predicted"/>
<keyword evidence="2" id="KW-1185">Reference proteome</keyword>
<dbReference type="OrthoDB" id="548799at2759"/>
<reference evidence="1" key="2">
    <citation type="submission" date="2022-08" db="UniProtKB">
        <authorList>
            <consortium name="EnsemblMetazoa"/>
        </authorList>
    </citation>
    <scope>IDENTIFICATION</scope>
    <source>
        <strain evidence="1">STECLA/ALBI9_A</strain>
    </source>
</reference>
<dbReference type="VEuPathDB" id="VectorBase:AALB003230"/>
<dbReference type="GeneID" id="118464009"/>
<dbReference type="RefSeq" id="XP_035786950.1">
    <property type="nucleotide sequence ID" value="XM_035931057.1"/>
</dbReference>
<organism evidence="1 2">
    <name type="scientific">Anopheles albimanus</name>
    <name type="common">New world malaria mosquito</name>
    <dbReference type="NCBI Taxonomy" id="7167"/>
    <lineage>
        <taxon>Eukaryota</taxon>
        <taxon>Metazoa</taxon>
        <taxon>Ecdysozoa</taxon>
        <taxon>Arthropoda</taxon>
        <taxon>Hexapoda</taxon>
        <taxon>Insecta</taxon>
        <taxon>Pterygota</taxon>
        <taxon>Neoptera</taxon>
        <taxon>Endopterygota</taxon>
        <taxon>Diptera</taxon>
        <taxon>Nematocera</taxon>
        <taxon>Culicoidea</taxon>
        <taxon>Culicidae</taxon>
        <taxon>Anophelinae</taxon>
        <taxon>Anopheles</taxon>
    </lineage>
</organism>
<dbReference type="VEuPathDB" id="VectorBase:AALB20_028594"/>
<protein>
    <recommendedName>
        <fullName evidence="3">TPPP family protein</fullName>
    </recommendedName>
</protein>
<reference evidence="1 2" key="1">
    <citation type="journal article" date="2017" name="G3 (Bethesda)">
        <title>The Physical Genome Mapping of Anopheles albimanus Corrected Scaffold Misassemblies and Identified Interarm Rearrangements in Genus Anopheles.</title>
        <authorList>
            <person name="Artemov G.N."/>
            <person name="Peery A.N."/>
            <person name="Jiang X."/>
            <person name="Tu Z."/>
            <person name="Stegniy V.N."/>
            <person name="Sharakhova M.V."/>
            <person name="Sharakhov I.V."/>
        </authorList>
    </citation>
    <scope>NUCLEOTIDE SEQUENCE [LARGE SCALE GENOMIC DNA]</scope>
    <source>
        <strain evidence="1 2">ALBI9_A</strain>
    </source>
</reference>
<dbReference type="Gene3D" id="1.10.238.10">
    <property type="entry name" value="EF-hand"/>
    <property type="match status" value="1"/>
</dbReference>
<dbReference type="AlphaFoldDB" id="A0A182F9Q5"/>
<evidence type="ECO:0000313" key="2">
    <source>
        <dbReference type="Proteomes" id="UP000069272"/>
    </source>
</evidence>
<sequence>MSTPQQVKTKPSPTTLASMFQLYAKYRPALNTFQGDGKRILLSQSDCWMQQAGLIGPKYFTLTQTGLTFFEFRKSSIDFAEYMQYLSMLCTESSIVDLEEVKAKLTSCGPPGIST</sequence>
<dbReference type="SUPFAM" id="SSF47473">
    <property type="entry name" value="EF-hand"/>
    <property type="match status" value="1"/>
</dbReference>
<evidence type="ECO:0008006" key="3">
    <source>
        <dbReference type="Google" id="ProtNLM"/>
    </source>
</evidence>